<sequence length="395" mass="46274">MLLITPAAQFTSIKTFLTLRSQNQWALNTLFPKGEENGGPAYLILDKYQPAITSLRKKDPALARKVERTLKLIFPEYFPRRKYIKWDDTYRATKARINLLPHNPYLRKDISDIRNALGLPDEQIKIPFEQKIYSDKLQLLMKPKKNQEKVSQEEAQRIIGVEVLLEWLKVFHEVETKHQIADSDLPLDIRKMAIKSAEKTFNTTNFPVWLQEHLTSTVNDETSFIDKVIDLLIKRHRLPFDLYWKYAIQQLKYYLLTNNPEWVTNLGYKNIIISPTFHKGSYVTHFNATITNIDETFTFEDWTKLWNKYIKPENNALLEASGSIPQGRLPVGVDFNKLEKRIKFFEPMINNNLSPQEIANDCPKYLDLNDDEQNLEQESIVDSMKKLKTLLEPND</sequence>
<evidence type="ECO:0000313" key="1">
    <source>
        <dbReference type="EMBL" id="WRO07200.1"/>
    </source>
</evidence>
<name>A0AB38Z9B9_9CHLR</name>
<dbReference type="RefSeq" id="WP_324664804.1">
    <property type="nucleotide sequence ID" value="NZ_CP141531.1"/>
</dbReference>
<proteinExistence type="predicted"/>
<dbReference type="Proteomes" id="UP001327986">
    <property type="component" value="Chromosome"/>
</dbReference>
<dbReference type="AlphaFoldDB" id="A0AB38Z9B9"/>
<reference evidence="1" key="1">
    <citation type="submission" date="2023-12" db="EMBL/GenBank/DDBJ databases">
        <title>Isolation of organohalide respiring bacteria Dehalococcoides mccartyi strain GPTCE1 in groundwater collected near a chemical plant in Suzhou, China.</title>
        <authorList>
            <person name="Liu G."/>
        </authorList>
    </citation>
    <scope>NUCLEOTIDE SEQUENCE</scope>
    <source>
        <strain evidence="1">GPTCE1</strain>
    </source>
</reference>
<dbReference type="EMBL" id="CP141531">
    <property type="protein sequence ID" value="WRO07200.1"/>
    <property type="molecule type" value="Genomic_DNA"/>
</dbReference>
<gene>
    <name evidence="1" type="ORF">VLL09_07395</name>
</gene>
<evidence type="ECO:0000313" key="2">
    <source>
        <dbReference type="Proteomes" id="UP001327986"/>
    </source>
</evidence>
<accession>A0AB38Z9B9</accession>
<protein>
    <submittedName>
        <fullName evidence="1">Uncharacterized protein</fullName>
    </submittedName>
</protein>
<organism evidence="1 2">
    <name type="scientific">Dehalococcoides mccartyi</name>
    <dbReference type="NCBI Taxonomy" id="61435"/>
    <lineage>
        <taxon>Bacteria</taxon>
        <taxon>Bacillati</taxon>
        <taxon>Chloroflexota</taxon>
        <taxon>Dehalococcoidia</taxon>
        <taxon>Dehalococcoidales</taxon>
        <taxon>Dehalococcoidaceae</taxon>
        <taxon>Dehalococcoides</taxon>
    </lineage>
</organism>